<feature type="chain" id="PRO_5045257130" evidence="1">
    <location>
        <begin position="32"/>
        <end position="100"/>
    </location>
</feature>
<comment type="caution">
    <text evidence="2">The sequence shown here is derived from an EMBL/GenBank/DDBJ whole genome shotgun (WGS) entry which is preliminary data.</text>
</comment>
<protein>
    <submittedName>
        <fullName evidence="2">Uncharacterized protein</fullName>
    </submittedName>
</protein>
<feature type="signal peptide" evidence="1">
    <location>
        <begin position="1"/>
        <end position="31"/>
    </location>
</feature>
<name>A0ABU9AFD7_PSEA5</name>
<accession>A0ABU9AFD7</accession>
<gene>
    <name evidence="2" type="ORF">WG925_15285</name>
</gene>
<evidence type="ECO:0000313" key="2">
    <source>
        <dbReference type="EMBL" id="MEK6465109.1"/>
    </source>
</evidence>
<dbReference type="EMBL" id="JBBPIX010000007">
    <property type="protein sequence ID" value="MEK6465109.1"/>
    <property type="molecule type" value="Genomic_DNA"/>
</dbReference>
<reference evidence="2 3" key="1">
    <citation type="submission" date="2024-03" db="EMBL/GenBank/DDBJ databases">
        <title>Draft genome sequence of Pseudonocardia carboxydivorans JCM 14827.</title>
        <authorList>
            <person name="Duangmal K."/>
        </authorList>
    </citation>
    <scope>NUCLEOTIDE SEQUENCE [LARGE SCALE GENOMIC DNA]</scope>
    <source>
        <strain evidence="2 3">JCM 14827</strain>
    </source>
</reference>
<sequence length="100" mass="9706">MRTALRAATTAAGAVAAALALAAVTAGTASAQPAPPAEPPLSPADQAARFACLQKYLDFGALPGQSLEDPVAFSLLVAKAAQECDAVRAPAAPAAPVPGA</sequence>
<evidence type="ECO:0000313" key="3">
    <source>
        <dbReference type="Proteomes" id="UP001367513"/>
    </source>
</evidence>
<organism evidence="2 3">
    <name type="scientific">Pseudonocardia alni subsp. carboxydivorans</name>
    <dbReference type="NCBI Taxonomy" id="415010"/>
    <lineage>
        <taxon>Bacteria</taxon>
        <taxon>Bacillati</taxon>
        <taxon>Actinomycetota</taxon>
        <taxon>Actinomycetes</taxon>
        <taxon>Pseudonocardiales</taxon>
        <taxon>Pseudonocardiaceae</taxon>
        <taxon>Pseudonocardia</taxon>
    </lineage>
</organism>
<dbReference type="Proteomes" id="UP001367513">
    <property type="component" value="Unassembled WGS sequence"/>
</dbReference>
<keyword evidence="3" id="KW-1185">Reference proteome</keyword>
<evidence type="ECO:0000256" key="1">
    <source>
        <dbReference type="SAM" id="SignalP"/>
    </source>
</evidence>
<dbReference type="RefSeq" id="WP_346108883.1">
    <property type="nucleotide sequence ID" value="NZ_BAAAOD010000109.1"/>
</dbReference>
<proteinExistence type="predicted"/>
<keyword evidence="1" id="KW-0732">Signal</keyword>